<reference evidence="1" key="1">
    <citation type="submission" date="2022-03" db="EMBL/GenBank/DDBJ databases">
        <authorList>
            <person name="Martin H S."/>
        </authorList>
    </citation>
    <scope>NUCLEOTIDE SEQUENCE</scope>
</reference>
<gene>
    <name evidence="1" type="ORF">IPOD504_LOCUS16407</name>
</gene>
<evidence type="ECO:0000313" key="1">
    <source>
        <dbReference type="EMBL" id="CAH2074996.1"/>
    </source>
</evidence>
<proteinExistence type="predicted"/>
<feature type="non-terminal residue" evidence="1">
    <location>
        <position position="76"/>
    </location>
</feature>
<dbReference type="EMBL" id="OW152820">
    <property type="protein sequence ID" value="CAH2074996.1"/>
    <property type="molecule type" value="Genomic_DNA"/>
</dbReference>
<sequence>MPPRANNQQISVSTIGIRDAGQVRYVQIDIARSKGPNSFGNKSVKHFAHDATSVTGWEGWGERVVHFVATRQCIGT</sequence>
<keyword evidence="2" id="KW-1185">Reference proteome</keyword>
<evidence type="ECO:0000313" key="2">
    <source>
        <dbReference type="Proteomes" id="UP000837857"/>
    </source>
</evidence>
<name>A0ABN8J686_9NEOP</name>
<dbReference type="Proteomes" id="UP000837857">
    <property type="component" value="Chromosome 8"/>
</dbReference>
<accession>A0ABN8J686</accession>
<organism evidence="1 2">
    <name type="scientific">Iphiclides podalirius</name>
    <name type="common">scarce swallowtail</name>
    <dbReference type="NCBI Taxonomy" id="110791"/>
    <lineage>
        <taxon>Eukaryota</taxon>
        <taxon>Metazoa</taxon>
        <taxon>Ecdysozoa</taxon>
        <taxon>Arthropoda</taxon>
        <taxon>Hexapoda</taxon>
        <taxon>Insecta</taxon>
        <taxon>Pterygota</taxon>
        <taxon>Neoptera</taxon>
        <taxon>Endopterygota</taxon>
        <taxon>Lepidoptera</taxon>
        <taxon>Glossata</taxon>
        <taxon>Ditrysia</taxon>
        <taxon>Papilionoidea</taxon>
        <taxon>Papilionidae</taxon>
        <taxon>Papilioninae</taxon>
        <taxon>Iphiclides</taxon>
    </lineage>
</organism>
<protein>
    <submittedName>
        <fullName evidence="1">Uncharacterized protein</fullName>
    </submittedName>
</protein>